<evidence type="ECO:0000313" key="5">
    <source>
        <dbReference type="Proteomes" id="UP000181899"/>
    </source>
</evidence>
<dbReference type="Pfam" id="PF00583">
    <property type="entry name" value="Acetyltransf_1"/>
    <property type="match status" value="1"/>
</dbReference>
<keyword evidence="2" id="KW-0012">Acyltransferase</keyword>
<dbReference type="InterPro" id="IPR000182">
    <property type="entry name" value="GNAT_dom"/>
</dbReference>
<dbReference type="RefSeq" id="WP_074908644.1">
    <property type="nucleotide sequence ID" value="NZ_FOVK01000001.1"/>
</dbReference>
<evidence type="ECO:0000313" key="4">
    <source>
        <dbReference type="EMBL" id="SFN25518.1"/>
    </source>
</evidence>
<keyword evidence="4" id="KW-0687">Ribonucleoprotein</keyword>
<dbReference type="InterPro" id="IPR016181">
    <property type="entry name" value="Acyl_CoA_acyltransferase"/>
</dbReference>
<dbReference type="CDD" id="cd04301">
    <property type="entry name" value="NAT_SF"/>
    <property type="match status" value="2"/>
</dbReference>
<name>A0A1I4XHX0_9CLOT</name>
<dbReference type="EMBL" id="FOVK01000001">
    <property type="protein sequence ID" value="SFN25518.1"/>
    <property type="molecule type" value="Genomic_DNA"/>
</dbReference>
<dbReference type="Pfam" id="PF13508">
    <property type="entry name" value="Acetyltransf_7"/>
    <property type="match status" value="1"/>
</dbReference>
<evidence type="ECO:0000256" key="1">
    <source>
        <dbReference type="ARBA" id="ARBA00022679"/>
    </source>
</evidence>
<feature type="domain" description="N-acetyltransferase" evidence="3">
    <location>
        <begin position="1"/>
        <end position="150"/>
    </location>
</feature>
<dbReference type="PANTHER" id="PTHR43072">
    <property type="entry name" value="N-ACETYLTRANSFERASE"/>
    <property type="match status" value="1"/>
</dbReference>
<accession>A0A1I4XHX0</accession>
<gene>
    <name evidence="4" type="ORF">SAMN04488695_1018</name>
</gene>
<keyword evidence="5" id="KW-1185">Reference proteome</keyword>
<reference evidence="4 5" key="1">
    <citation type="submission" date="2016-10" db="EMBL/GenBank/DDBJ databases">
        <authorList>
            <person name="de Groot N.N."/>
        </authorList>
    </citation>
    <scope>NUCLEOTIDE SEQUENCE [LARGE SCALE GENOMIC DNA]</scope>
    <source>
        <strain evidence="4 5">ML2</strain>
    </source>
</reference>
<dbReference type="GO" id="GO:0005840">
    <property type="term" value="C:ribosome"/>
    <property type="evidence" value="ECO:0007669"/>
    <property type="project" value="UniProtKB-KW"/>
</dbReference>
<dbReference type="Gene3D" id="3.40.630.30">
    <property type="match status" value="2"/>
</dbReference>
<dbReference type="GO" id="GO:0016747">
    <property type="term" value="F:acyltransferase activity, transferring groups other than amino-acyl groups"/>
    <property type="evidence" value="ECO:0007669"/>
    <property type="project" value="InterPro"/>
</dbReference>
<dbReference type="PROSITE" id="PS51186">
    <property type="entry name" value="GNAT"/>
    <property type="match status" value="2"/>
</dbReference>
<dbReference type="STRING" id="398199.SAMN05421804_102279"/>
<dbReference type="AlphaFoldDB" id="A0A1I4XHX0"/>
<organism evidence="4 5">
    <name type="scientific">Proteiniclasticum ruminis</name>
    <dbReference type="NCBI Taxonomy" id="398199"/>
    <lineage>
        <taxon>Bacteria</taxon>
        <taxon>Bacillati</taxon>
        <taxon>Bacillota</taxon>
        <taxon>Clostridia</taxon>
        <taxon>Eubacteriales</taxon>
        <taxon>Clostridiaceae</taxon>
        <taxon>Proteiniclasticum</taxon>
    </lineage>
</organism>
<proteinExistence type="predicted"/>
<sequence>MEFKTLDEVQLEKIHEAFVDAFSDYQVKMDLPFLKFHHMMNRRGFSPELSLGAFSDGKLVGFVLNGHRIYEGKKTVYDMGTGVVKSHRRQGITTRILKELEPVLKNSGMEQYLLEVLQENTSAYDLYLKQGFQVTRSFLCYRIPKDKATCQRTQEVQRLSLENLEEMKVFWDFIPSWQNSIASIEAVKETFCFSVVKEEEKVVGYGLIDKLTGDIPQLAVNKSHRGQGIGGSILQDLLLQTEAPQGILLNVEEGAGSMVQFLKACGAENTVNQFEMVKML</sequence>
<protein>
    <submittedName>
        <fullName evidence="4">Ribosomal protein S18 acetylase RimI</fullName>
    </submittedName>
</protein>
<dbReference type="eggNOG" id="COG0456">
    <property type="taxonomic scope" value="Bacteria"/>
</dbReference>
<dbReference type="PANTHER" id="PTHR43072:SF51">
    <property type="entry name" value="ABC SUPERFAMILY TRANSPORT PROTEIN"/>
    <property type="match status" value="1"/>
</dbReference>
<feature type="domain" description="N-acetyltransferase" evidence="3">
    <location>
        <begin position="143"/>
        <end position="280"/>
    </location>
</feature>
<keyword evidence="4" id="KW-0689">Ribosomal protein</keyword>
<evidence type="ECO:0000259" key="3">
    <source>
        <dbReference type="PROSITE" id="PS51186"/>
    </source>
</evidence>
<dbReference type="SUPFAM" id="SSF55729">
    <property type="entry name" value="Acyl-CoA N-acyltransferases (Nat)"/>
    <property type="match status" value="2"/>
</dbReference>
<evidence type="ECO:0000256" key="2">
    <source>
        <dbReference type="ARBA" id="ARBA00023315"/>
    </source>
</evidence>
<keyword evidence="1" id="KW-0808">Transferase</keyword>
<dbReference type="Proteomes" id="UP000181899">
    <property type="component" value="Unassembled WGS sequence"/>
</dbReference>